<dbReference type="RefSeq" id="WP_121160630.1">
    <property type="nucleotide sequence ID" value="NZ_RBKT01000001.1"/>
</dbReference>
<gene>
    <name evidence="2" type="ORF">BDK92_7148</name>
</gene>
<feature type="region of interest" description="Disordered" evidence="1">
    <location>
        <begin position="124"/>
        <end position="148"/>
    </location>
</feature>
<dbReference type="Proteomes" id="UP000277671">
    <property type="component" value="Unassembled WGS sequence"/>
</dbReference>
<evidence type="ECO:0000256" key="1">
    <source>
        <dbReference type="SAM" id="MobiDB-lite"/>
    </source>
</evidence>
<dbReference type="EMBL" id="RBKT01000001">
    <property type="protein sequence ID" value="RKR92672.1"/>
    <property type="molecule type" value="Genomic_DNA"/>
</dbReference>
<name>A0A495JWE2_9ACTN</name>
<feature type="compositionally biased region" description="Basic and acidic residues" evidence="1">
    <location>
        <begin position="30"/>
        <end position="54"/>
    </location>
</feature>
<reference evidence="2 3" key="1">
    <citation type="submission" date="2018-10" db="EMBL/GenBank/DDBJ databases">
        <title>Sequencing the genomes of 1000 actinobacteria strains.</title>
        <authorList>
            <person name="Klenk H.-P."/>
        </authorList>
    </citation>
    <scope>NUCLEOTIDE SEQUENCE [LARGE SCALE GENOMIC DNA]</scope>
    <source>
        <strain evidence="2 3">DSM 45175</strain>
    </source>
</reference>
<proteinExistence type="predicted"/>
<feature type="region of interest" description="Disordered" evidence="1">
    <location>
        <begin position="26"/>
        <end position="54"/>
    </location>
</feature>
<organism evidence="2 3">
    <name type="scientific">Micromonospora pisi</name>
    <dbReference type="NCBI Taxonomy" id="589240"/>
    <lineage>
        <taxon>Bacteria</taxon>
        <taxon>Bacillati</taxon>
        <taxon>Actinomycetota</taxon>
        <taxon>Actinomycetes</taxon>
        <taxon>Micromonosporales</taxon>
        <taxon>Micromonosporaceae</taxon>
        <taxon>Micromonospora</taxon>
    </lineage>
</organism>
<comment type="caution">
    <text evidence="2">The sequence shown here is derived from an EMBL/GenBank/DDBJ whole genome shotgun (WGS) entry which is preliminary data.</text>
</comment>
<evidence type="ECO:0000313" key="2">
    <source>
        <dbReference type="EMBL" id="RKR92672.1"/>
    </source>
</evidence>
<dbReference type="AlphaFoldDB" id="A0A495JWE2"/>
<accession>A0A495JWE2</accession>
<keyword evidence="3" id="KW-1185">Reference proteome</keyword>
<protein>
    <submittedName>
        <fullName evidence="2">Uncharacterized protein</fullName>
    </submittedName>
</protein>
<evidence type="ECO:0000313" key="3">
    <source>
        <dbReference type="Proteomes" id="UP000277671"/>
    </source>
</evidence>
<feature type="compositionally biased region" description="Basic and acidic residues" evidence="1">
    <location>
        <begin position="129"/>
        <end position="148"/>
    </location>
</feature>
<sequence>MADRDYPKAWVEAVARALHHRIATASMSHRPVEDQDRHADDDWHGRGYSRRGEGDRELFRADARQVLAAFDAAGGLSAPIAAAHPNVNALQDELADLRERFAALAAIEEYIGESCNNASHNIKEVLTGDDPRPDADRWGLEYERRSVS</sequence>